<dbReference type="OrthoDB" id="240224at2"/>
<reference evidence="2 3" key="1">
    <citation type="submission" date="2019-02" db="EMBL/GenBank/DDBJ databases">
        <title>Deep-cultivation of Planctomycetes and their phenomic and genomic characterization uncovers novel biology.</title>
        <authorList>
            <person name="Wiegand S."/>
            <person name="Jogler M."/>
            <person name="Boedeker C."/>
            <person name="Pinto D."/>
            <person name="Vollmers J."/>
            <person name="Rivas-Marin E."/>
            <person name="Kohn T."/>
            <person name="Peeters S.H."/>
            <person name="Heuer A."/>
            <person name="Rast P."/>
            <person name="Oberbeckmann S."/>
            <person name="Bunk B."/>
            <person name="Jeske O."/>
            <person name="Meyerdierks A."/>
            <person name="Storesund J.E."/>
            <person name="Kallscheuer N."/>
            <person name="Luecker S."/>
            <person name="Lage O.M."/>
            <person name="Pohl T."/>
            <person name="Merkel B.J."/>
            <person name="Hornburger P."/>
            <person name="Mueller R.-W."/>
            <person name="Bruemmer F."/>
            <person name="Labrenz M."/>
            <person name="Spormann A.M."/>
            <person name="Op den Camp H."/>
            <person name="Overmann J."/>
            <person name="Amann R."/>
            <person name="Jetten M.S.M."/>
            <person name="Mascher T."/>
            <person name="Medema M.H."/>
            <person name="Devos D.P."/>
            <person name="Kaster A.-K."/>
            <person name="Ovreas L."/>
            <person name="Rohde M."/>
            <person name="Galperin M.Y."/>
            <person name="Jogler C."/>
        </authorList>
    </citation>
    <scope>NUCLEOTIDE SEQUENCE [LARGE SCALE GENOMIC DNA]</scope>
    <source>
        <strain evidence="2 3">SV_7m_r</strain>
    </source>
</reference>
<evidence type="ECO:0000313" key="3">
    <source>
        <dbReference type="Proteomes" id="UP000315003"/>
    </source>
</evidence>
<dbReference type="EMBL" id="CP036272">
    <property type="protein sequence ID" value="QDT57942.1"/>
    <property type="molecule type" value="Genomic_DNA"/>
</dbReference>
<evidence type="ECO:0008006" key="4">
    <source>
        <dbReference type="Google" id="ProtNLM"/>
    </source>
</evidence>
<keyword evidence="3" id="KW-1185">Reference proteome</keyword>
<keyword evidence="1" id="KW-0732">Signal</keyword>
<protein>
    <recommendedName>
        <fullName evidence="4">DUF3352 domain-containing protein</fullName>
    </recommendedName>
</protein>
<organism evidence="2 3">
    <name type="scientific">Stieleria bergensis</name>
    <dbReference type="NCBI Taxonomy" id="2528025"/>
    <lineage>
        <taxon>Bacteria</taxon>
        <taxon>Pseudomonadati</taxon>
        <taxon>Planctomycetota</taxon>
        <taxon>Planctomycetia</taxon>
        <taxon>Pirellulales</taxon>
        <taxon>Pirellulaceae</taxon>
        <taxon>Stieleria</taxon>
    </lineage>
</organism>
<dbReference type="RefSeq" id="WP_145268751.1">
    <property type="nucleotide sequence ID" value="NZ_CP036272.1"/>
</dbReference>
<sequence length="596" mass="65089" precursor="true">MRSRSLCHSRLFPRGFALLLAVFVTGVTAHTSVAAEPDQELTAADLLPDSVVAYADAPDLAGLVETVLNHSVTQQIKQSPVGQQAMQAPQLAFLENILKGFEGQVEMSWQQALKSFTSGGVCIALDAPTQGVAVLIKGSNAEDMKKFSTLALGTIQLANNSLGKSKKAEYRGFDAYAITDKAKMAIMDQWLLITNNSDLGRLIIDNYADKTFDQSLAKNSRYQAALKQVQQCNLRGYVDVEAIRALNVAPEIYRGTTDNLVAEFLFGGLVGNLQHTPYAAVGFQLSNEAIRLQAASAFDPENIEPRQYFFGEDGRATAPAIVSLPETLHRGSLYRDLGQMWLLSPDLMTDNANEELAQADTTLTTLFSGRDFGEDILGALKPGISWIVVSQTFSDKAPLPAIKLPAFAIEVQMIDAETTTREFRRVFQSFVGFLNIVSAMNGQPQLDLDFLKEGEVSGVIASFVPPIDKQDWKKAPIQYNFSPSLAFSGDRMVLASTTELATAMCQAKADQPNLVQPGDNGLMHFEVAPIGSVLEQNRQQLVAQSMLDKGHGMEAAEAEIGILFNLLSMFKDATIQLRTDDQHLKFSTEVRFVTSN</sequence>
<evidence type="ECO:0000313" key="2">
    <source>
        <dbReference type="EMBL" id="QDT57942.1"/>
    </source>
</evidence>
<name>A0A517SP95_9BACT</name>
<evidence type="ECO:0000256" key="1">
    <source>
        <dbReference type="SAM" id="SignalP"/>
    </source>
</evidence>
<feature type="signal peptide" evidence="1">
    <location>
        <begin position="1"/>
        <end position="34"/>
    </location>
</feature>
<gene>
    <name evidence="2" type="ORF">SV7mr_04300</name>
</gene>
<accession>A0A517SP95</accession>
<dbReference type="AlphaFoldDB" id="A0A517SP95"/>
<proteinExistence type="predicted"/>
<dbReference type="Proteomes" id="UP000315003">
    <property type="component" value="Chromosome"/>
</dbReference>
<feature type="chain" id="PRO_5021765763" description="DUF3352 domain-containing protein" evidence="1">
    <location>
        <begin position="35"/>
        <end position="596"/>
    </location>
</feature>